<evidence type="ECO:0000256" key="4">
    <source>
        <dbReference type="ARBA" id="ARBA00022833"/>
    </source>
</evidence>
<dbReference type="PANTHER" id="PTHR46481:SF10">
    <property type="entry name" value="ZINC FINGER BED DOMAIN-CONTAINING PROTEIN 39"/>
    <property type="match status" value="1"/>
</dbReference>
<name>A0A9N9XIG0_DIABA</name>
<keyword evidence="2" id="KW-0479">Metal-binding</keyword>
<protein>
    <submittedName>
        <fullName evidence="6">Uncharacterized protein</fullName>
    </submittedName>
</protein>
<accession>A0A9N9XIG0</accession>
<dbReference type="SUPFAM" id="SSF53098">
    <property type="entry name" value="Ribonuclease H-like"/>
    <property type="match status" value="1"/>
</dbReference>
<organism evidence="6 7">
    <name type="scientific">Diabrotica balteata</name>
    <name type="common">Banded cucumber beetle</name>
    <dbReference type="NCBI Taxonomy" id="107213"/>
    <lineage>
        <taxon>Eukaryota</taxon>
        <taxon>Metazoa</taxon>
        <taxon>Ecdysozoa</taxon>
        <taxon>Arthropoda</taxon>
        <taxon>Hexapoda</taxon>
        <taxon>Insecta</taxon>
        <taxon>Pterygota</taxon>
        <taxon>Neoptera</taxon>
        <taxon>Endopterygota</taxon>
        <taxon>Coleoptera</taxon>
        <taxon>Polyphaga</taxon>
        <taxon>Cucujiformia</taxon>
        <taxon>Chrysomeloidea</taxon>
        <taxon>Chrysomelidae</taxon>
        <taxon>Galerucinae</taxon>
        <taxon>Diabroticina</taxon>
        <taxon>Diabroticites</taxon>
        <taxon>Diabrotica</taxon>
    </lineage>
</organism>
<dbReference type="GO" id="GO:0005634">
    <property type="term" value="C:nucleus"/>
    <property type="evidence" value="ECO:0007669"/>
    <property type="project" value="UniProtKB-SubCell"/>
</dbReference>
<dbReference type="OrthoDB" id="117690at2759"/>
<sequence>MIINDLQPISNVEDNGFRALITGIEPYYTMPSRFTFANSFLPQKFRQKTEKLKVLLSKTTSVAITTDAWTAQHSQTGYIGYTVHFITEYWGLYSSLLKCHFDESHTAQNLKDDLCNVINEWDILKKVYTITTDNAANIKAAIKLAE</sequence>
<keyword evidence="5" id="KW-0539">Nucleus</keyword>
<dbReference type="EMBL" id="OU898284">
    <property type="protein sequence ID" value="CAG9840755.1"/>
    <property type="molecule type" value="Genomic_DNA"/>
</dbReference>
<dbReference type="SUPFAM" id="SSF140996">
    <property type="entry name" value="Hermes dimerisation domain"/>
    <property type="match status" value="1"/>
</dbReference>
<evidence type="ECO:0000256" key="2">
    <source>
        <dbReference type="ARBA" id="ARBA00022723"/>
    </source>
</evidence>
<dbReference type="Proteomes" id="UP001153709">
    <property type="component" value="Chromosome 9"/>
</dbReference>
<comment type="subcellular location">
    <subcellularLocation>
        <location evidence="1">Nucleus</location>
    </subcellularLocation>
</comment>
<evidence type="ECO:0000313" key="7">
    <source>
        <dbReference type="Proteomes" id="UP001153709"/>
    </source>
</evidence>
<dbReference type="AlphaFoldDB" id="A0A9N9XIG0"/>
<dbReference type="InterPro" id="IPR012337">
    <property type="entry name" value="RNaseH-like_sf"/>
</dbReference>
<proteinExistence type="predicted"/>
<keyword evidence="3" id="KW-0863">Zinc-finger</keyword>
<gene>
    <name evidence="6" type="ORF">DIABBA_LOCUS13379</name>
</gene>
<dbReference type="InterPro" id="IPR052035">
    <property type="entry name" value="ZnF_BED_domain_contain"/>
</dbReference>
<keyword evidence="7" id="KW-1185">Reference proteome</keyword>
<evidence type="ECO:0000256" key="1">
    <source>
        <dbReference type="ARBA" id="ARBA00004123"/>
    </source>
</evidence>
<dbReference type="GO" id="GO:0008270">
    <property type="term" value="F:zinc ion binding"/>
    <property type="evidence" value="ECO:0007669"/>
    <property type="project" value="UniProtKB-KW"/>
</dbReference>
<keyword evidence="4" id="KW-0862">Zinc</keyword>
<evidence type="ECO:0000313" key="6">
    <source>
        <dbReference type="EMBL" id="CAG9840755.1"/>
    </source>
</evidence>
<evidence type="ECO:0000256" key="3">
    <source>
        <dbReference type="ARBA" id="ARBA00022771"/>
    </source>
</evidence>
<dbReference type="PANTHER" id="PTHR46481">
    <property type="entry name" value="ZINC FINGER BED DOMAIN-CONTAINING PROTEIN 4"/>
    <property type="match status" value="1"/>
</dbReference>
<reference evidence="6" key="1">
    <citation type="submission" date="2022-01" db="EMBL/GenBank/DDBJ databases">
        <authorList>
            <person name="King R."/>
        </authorList>
    </citation>
    <scope>NUCLEOTIDE SEQUENCE</scope>
</reference>
<evidence type="ECO:0000256" key="5">
    <source>
        <dbReference type="ARBA" id="ARBA00023242"/>
    </source>
</evidence>